<protein>
    <submittedName>
        <fullName evidence="1">Uncharacterized protein</fullName>
    </submittedName>
</protein>
<evidence type="ECO:0000313" key="2">
    <source>
        <dbReference type="Proteomes" id="UP000503017"/>
    </source>
</evidence>
<evidence type="ECO:0000313" key="1">
    <source>
        <dbReference type="EMBL" id="QKD01681.1"/>
    </source>
</evidence>
<accession>A0A6M7WRK2</accession>
<organism evidence="1 2">
    <name type="scientific">Mesorhizobium loti R88b</name>
    <dbReference type="NCBI Taxonomy" id="935548"/>
    <lineage>
        <taxon>Bacteria</taxon>
        <taxon>Pseudomonadati</taxon>
        <taxon>Pseudomonadota</taxon>
        <taxon>Alphaproteobacteria</taxon>
        <taxon>Hyphomicrobiales</taxon>
        <taxon>Phyllobacteriaceae</taxon>
        <taxon>Mesorhizobium</taxon>
    </lineage>
</organism>
<dbReference type="Proteomes" id="UP000503017">
    <property type="component" value="Chromosome"/>
</dbReference>
<dbReference type="AlphaFoldDB" id="A0A6M7WRK2"/>
<sequence>MDTMCKETGEDAITPEVIETTRKHVAPGTLDRKGFGVAIESLGDKFIVFARLESCPKGDIRTCLL</sequence>
<name>A0A6M7WRK2_RHILI</name>
<gene>
    <name evidence="1" type="ORF">EB235_09265</name>
</gene>
<dbReference type="EMBL" id="CP033367">
    <property type="protein sequence ID" value="QKD01681.1"/>
    <property type="molecule type" value="Genomic_DNA"/>
</dbReference>
<proteinExistence type="predicted"/>
<reference evidence="1 2" key="1">
    <citation type="submission" date="2018-10" db="EMBL/GenBank/DDBJ databases">
        <authorList>
            <person name="Perry B.J."/>
            <person name="Sullivan J.T."/>
            <person name="Murphy R.J.T."/>
            <person name="Ramsay J.P."/>
            <person name="Ronson C.W."/>
        </authorList>
    </citation>
    <scope>NUCLEOTIDE SEQUENCE [LARGE SCALE GENOMIC DNA]</scope>
    <source>
        <strain evidence="1 2">R88b</strain>
    </source>
</reference>